<evidence type="ECO:0000313" key="2">
    <source>
        <dbReference type="Proteomes" id="UP001367676"/>
    </source>
</evidence>
<proteinExistence type="predicted"/>
<name>A0AAN9U197_9HEMI</name>
<evidence type="ECO:0000313" key="1">
    <source>
        <dbReference type="EMBL" id="KAK7603629.1"/>
    </source>
</evidence>
<reference evidence="1 2" key="1">
    <citation type="submission" date="2024-03" db="EMBL/GenBank/DDBJ databases">
        <title>Adaptation during the transition from Ophiocordyceps entomopathogen to insect associate is accompanied by gene loss and intensified selection.</title>
        <authorList>
            <person name="Ward C.M."/>
            <person name="Onetto C.A."/>
            <person name="Borneman A.R."/>
        </authorList>
    </citation>
    <scope>NUCLEOTIDE SEQUENCE [LARGE SCALE GENOMIC DNA]</scope>
    <source>
        <strain evidence="1">AWRI1</strain>
        <tissue evidence="1">Single Adult Female</tissue>
    </source>
</reference>
<accession>A0AAN9U197</accession>
<protein>
    <submittedName>
        <fullName evidence="1">Uncharacterized protein</fullName>
    </submittedName>
</protein>
<sequence>MRIITAQAEPFDCGCGGYGAPVGYGCSAPVAPAISFAPVPQPVPIKIPAASPPQSVTIPNIILALLPPTPKAPVVKPCPPPAPRPRPIVIPIPQPYPVTVPDCGCA</sequence>
<dbReference type="AlphaFoldDB" id="A0AAN9U197"/>
<dbReference type="EMBL" id="JBBCAQ010000006">
    <property type="protein sequence ID" value="KAK7603629.1"/>
    <property type="molecule type" value="Genomic_DNA"/>
</dbReference>
<comment type="caution">
    <text evidence="1">The sequence shown here is derived from an EMBL/GenBank/DDBJ whole genome shotgun (WGS) entry which is preliminary data.</text>
</comment>
<organism evidence="1 2">
    <name type="scientific">Parthenolecanium corni</name>
    <dbReference type="NCBI Taxonomy" id="536013"/>
    <lineage>
        <taxon>Eukaryota</taxon>
        <taxon>Metazoa</taxon>
        <taxon>Ecdysozoa</taxon>
        <taxon>Arthropoda</taxon>
        <taxon>Hexapoda</taxon>
        <taxon>Insecta</taxon>
        <taxon>Pterygota</taxon>
        <taxon>Neoptera</taxon>
        <taxon>Paraneoptera</taxon>
        <taxon>Hemiptera</taxon>
        <taxon>Sternorrhyncha</taxon>
        <taxon>Coccoidea</taxon>
        <taxon>Coccidae</taxon>
        <taxon>Parthenolecanium</taxon>
    </lineage>
</organism>
<keyword evidence="2" id="KW-1185">Reference proteome</keyword>
<dbReference type="Proteomes" id="UP001367676">
    <property type="component" value="Unassembled WGS sequence"/>
</dbReference>
<dbReference type="PROSITE" id="PS51257">
    <property type="entry name" value="PROKAR_LIPOPROTEIN"/>
    <property type="match status" value="1"/>
</dbReference>
<gene>
    <name evidence="1" type="ORF">V9T40_003628</name>
</gene>